<name>A0A1X7ELF4_9PROT</name>
<dbReference type="GO" id="GO:0051213">
    <property type="term" value="F:dioxygenase activity"/>
    <property type="evidence" value="ECO:0007669"/>
    <property type="project" value="UniProtKB-KW"/>
</dbReference>
<gene>
    <name evidence="11" type="ORF">SAMN02982917_1807</name>
</gene>
<keyword evidence="6" id="KW-0560">Oxidoreductase</keyword>
<evidence type="ECO:0000256" key="4">
    <source>
        <dbReference type="ARBA" id="ARBA00022797"/>
    </source>
</evidence>
<keyword evidence="3" id="KW-0479">Metal-binding</keyword>
<comment type="similarity">
    <text evidence="1">Belongs to the bacterial ring-hydroxylating dioxygenase alpha subunit family.</text>
</comment>
<dbReference type="PROSITE" id="PS00570">
    <property type="entry name" value="RING_HYDROXYL_ALPHA"/>
    <property type="match status" value="1"/>
</dbReference>
<dbReference type="PANTHER" id="PTHR43756">
    <property type="entry name" value="CHOLINE MONOOXYGENASE, CHLOROPLASTIC"/>
    <property type="match status" value="1"/>
</dbReference>
<evidence type="ECO:0000256" key="3">
    <source>
        <dbReference type="ARBA" id="ARBA00022723"/>
    </source>
</evidence>
<dbReference type="SUPFAM" id="SSF50022">
    <property type="entry name" value="ISP domain"/>
    <property type="match status" value="1"/>
</dbReference>
<organism evidence="11 12">
    <name type="scientific">Azospirillum oryzae</name>
    <dbReference type="NCBI Taxonomy" id="286727"/>
    <lineage>
        <taxon>Bacteria</taxon>
        <taxon>Pseudomonadati</taxon>
        <taxon>Pseudomonadota</taxon>
        <taxon>Alphaproteobacteria</taxon>
        <taxon>Rhodospirillales</taxon>
        <taxon>Azospirillaceae</taxon>
        <taxon>Azospirillum</taxon>
    </lineage>
</organism>
<dbReference type="PANTHER" id="PTHR43756:SF1">
    <property type="entry name" value="3-PHENYLPROPIONATE_CINNAMIC ACID DIOXYGENASE SUBUNIT ALPHA"/>
    <property type="match status" value="1"/>
</dbReference>
<dbReference type="Gene3D" id="2.102.10.10">
    <property type="entry name" value="Rieske [2Fe-2S] iron-sulphur domain"/>
    <property type="match status" value="1"/>
</dbReference>
<dbReference type="InterPro" id="IPR017941">
    <property type="entry name" value="Rieske_2Fe-2S"/>
</dbReference>
<dbReference type="Pfam" id="PF00355">
    <property type="entry name" value="Rieske"/>
    <property type="match status" value="1"/>
</dbReference>
<dbReference type="Proteomes" id="UP000192936">
    <property type="component" value="Unassembled WGS sequence"/>
</dbReference>
<protein>
    <submittedName>
        <fullName evidence="11">Ring hydroxylating alpha subunit (Catalytic domain)</fullName>
    </submittedName>
</protein>
<dbReference type="EMBL" id="FXAK01000002">
    <property type="protein sequence ID" value="SMF35534.1"/>
    <property type="molecule type" value="Genomic_DNA"/>
</dbReference>
<evidence type="ECO:0000313" key="12">
    <source>
        <dbReference type="Proteomes" id="UP000192936"/>
    </source>
</evidence>
<evidence type="ECO:0000256" key="9">
    <source>
        <dbReference type="ARBA" id="ARBA00023027"/>
    </source>
</evidence>
<dbReference type="GO" id="GO:0051537">
    <property type="term" value="F:2 iron, 2 sulfur cluster binding"/>
    <property type="evidence" value="ECO:0007669"/>
    <property type="project" value="UniProtKB-KW"/>
</dbReference>
<evidence type="ECO:0000256" key="7">
    <source>
        <dbReference type="ARBA" id="ARBA00023004"/>
    </source>
</evidence>
<dbReference type="InterPro" id="IPR001663">
    <property type="entry name" value="Rng_hydr_dOase-A"/>
</dbReference>
<evidence type="ECO:0000259" key="10">
    <source>
        <dbReference type="PROSITE" id="PS51296"/>
    </source>
</evidence>
<dbReference type="InterPro" id="IPR015879">
    <property type="entry name" value="Ring_hydroxy_dOase_asu_C_dom"/>
</dbReference>
<evidence type="ECO:0000256" key="8">
    <source>
        <dbReference type="ARBA" id="ARBA00023014"/>
    </source>
</evidence>
<dbReference type="OrthoDB" id="7456916at2"/>
<keyword evidence="2" id="KW-0001">2Fe-2S</keyword>
<dbReference type="SUPFAM" id="SSF55961">
    <property type="entry name" value="Bet v1-like"/>
    <property type="match status" value="1"/>
</dbReference>
<dbReference type="STRING" id="286727.SAMN02982917_1807"/>
<dbReference type="InterPro" id="IPR015881">
    <property type="entry name" value="ARHD_Rieske_2Fe_2S"/>
</dbReference>
<dbReference type="GO" id="GO:0005506">
    <property type="term" value="F:iron ion binding"/>
    <property type="evidence" value="ECO:0007669"/>
    <property type="project" value="InterPro"/>
</dbReference>
<keyword evidence="4" id="KW-0058">Aromatic hydrocarbons catabolism</keyword>
<reference evidence="11 12" key="1">
    <citation type="submission" date="2017-04" db="EMBL/GenBank/DDBJ databases">
        <authorList>
            <person name="Afonso C.L."/>
            <person name="Miller P.J."/>
            <person name="Scott M.A."/>
            <person name="Spackman E."/>
            <person name="Goraichik I."/>
            <person name="Dimitrov K.M."/>
            <person name="Suarez D.L."/>
            <person name="Swayne D.E."/>
        </authorList>
    </citation>
    <scope>NUCLEOTIDE SEQUENCE [LARGE SCALE GENOMIC DNA]</scope>
    <source>
        <strain evidence="11 12">A2P</strain>
    </source>
</reference>
<feature type="domain" description="Rieske" evidence="10">
    <location>
        <begin position="48"/>
        <end position="159"/>
    </location>
</feature>
<proteinExistence type="inferred from homology"/>
<dbReference type="Gene3D" id="3.90.380.10">
    <property type="entry name" value="Naphthalene 1,2-dioxygenase Alpha Subunit, Chain A, domain 1"/>
    <property type="match status" value="1"/>
</dbReference>
<dbReference type="CDD" id="cd08881">
    <property type="entry name" value="RHO_alpha_C_NDO-like"/>
    <property type="match status" value="1"/>
</dbReference>
<keyword evidence="9" id="KW-0520">NAD</keyword>
<accession>A0A1X7ELF4</accession>
<evidence type="ECO:0000256" key="5">
    <source>
        <dbReference type="ARBA" id="ARBA00022964"/>
    </source>
</evidence>
<keyword evidence="5" id="KW-0223">Dioxygenase</keyword>
<dbReference type="PROSITE" id="PS51296">
    <property type="entry name" value="RIESKE"/>
    <property type="match status" value="1"/>
</dbReference>
<keyword evidence="8" id="KW-0411">Iron-sulfur</keyword>
<evidence type="ECO:0000313" key="11">
    <source>
        <dbReference type="EMBL" id="SMF35534.1"/>
    </source>
</evidence>
<keyword evidence="7" id="KW-0408">Iron</keyword>
<dbReference type="RefSeq" id="WP_085084346.1">
    <property type="nucleotide sequence ID" value="NZ_FXAK01000002.1"/>
</dbReference>
<evidence type="ECO:0000256" key="2">
    <source>
        <dbReference type="ARBA" id="ARBA00022714"/>
    </source>
</evidence>
<evidence type="ECO:0000256" key="6">
    <source>
        <dbReference type="ARBA" id="ARBA00023002"/>
    </source>
</evidence>
<dbReference type="AlphaFoldDB" id="A0A1X7ELF4"/>
<sequence>MSSFERRLSDGTRIEDLIDVDTREVRVRTLADAELHQIEMERIFGKVWQLLGHESEIPNPNDFMIRALGEDSVLVARDRDGEIHVTLNVCPHRAMRVCRSDAGNAPTHRCPYHGWAFRPDGAFIGSPVGGETMHGKLLDKKQLSLKKARVTLYGGLIFATWNIDGPSLDEFLGEMKWYFDMLFDRTDKGLEALGPPQRFVLRANWKSASEQSASDGFHAYTLHEWLGQLAGFGSGDLTSSMLGVEVTSKLGHSLRCMPMAQKFERGAALKDTSLSLAERLEILAPPGIIPSMAPELERHLSTEQIEQLLLQPPQVGNIFPNLIIEHVYVPQPGGKPLGLFAVHTYMPRGVDKMEFVNWLLAEKDTPQEMKDAMRKMGVRMLGTSGMIEQDDSDPWLDQAVLAKGAQARNITLKYQAIHNPERPSWWVGPAEVYEGFTKDDTQWNWWLQWRDLMLNAG</sequence>
<dbReference type="Pfam" id="PF00848">
    <property type="entry name" value="Ring_hydroxyl_A"/>
    <property type="match status" value="1"/>
</dbReference>
<evidence type="ECO:0000256" key="1">
    <source>
        <dbReference type="ARBA" id="ARBA00008751"/>
    </source>
</evidence>
<dbReference type="InterPro" id="IPR036922">
    <property type="entry name" value="Rieske_2Fe-2S_sf"/>
</dbReference>
<dbReference type="InterPro" id="IPR043266">
    <property type="entry name" value="RHO_NdoB-like_C"/>
</dbReference>
<dbReference type="PRINTS" id="PR00090">
    <property type="entry name" value="RNGDIOXGNASE"/>
</dbReference>